<accession>A0A858JG39</accession>
<dbReference type="RefSeq" id="WP_157772002.1">
    <property type="nucleotide sequence ID" value="NZ_CALMTF010000112.1"/>
</dbReference>
<evidence type="ECO:0000313" key="3">
    <source>
        <dbReference type="Proteomes" id="UP000502533"/>
    </source>
</evidence>
<name>A0A858JG39_9PROT</name>
<keyword evidence="1" id="KW-0472">Membrane</keyword>
<dbReference type="AlphaFoldDB" id="A0A858JG39"/>
<keyword evidence="3" id="KW-1185">Reference proteome</keyword>
<sequence>MPDVLDPDPAVAGWMVGTVAVAAPMAVLHPGGKAGRRAGCARYGTACASPV</sequence>
<gene>
    <name evidence="2" type="ORF">GWK63_08270</name>
</gene>
<dbReference type="Proteomes" id="UP000502533">
    <property type="component" value="Chromosome"/>
</dbReference>
<feature type="transmembrane region" description="Helical" evidence="1">
    <location>
        <begin position="12"/>
        <end position="28"/>
    </location>
</feature>
<keyword evidence="1" id="KW-1133">Transmembrane helix</keyword>
<keyword evidence="1" id="KW-0812">Transmembrane</keyword>
<evidence type="ECO:0000313" key="2">
    <source>
        <dbReference type="EMBL" id="QIP35456.1"/>
    </source>
</evidence>
<evidence type="ECO:0000256" key="1">
    <source>
        <dbReference type="SAM" id="Phobius"/>
    </source>
</evidence>
<dbReference type="KEGG" id="kre:GWK63_08270"/>
<proteinExistence type="predicted"/>
<dbReference type="GeneID" id="85022147"/>
<dbReference type="EMBL" id="CP050139">
    <property type="protein sequence ID" value="QIP35456.1"/>
    <property type="molecule type" value="Genomic_DNA"/>
</dbReference>
<organism evidence="2 3">
    <name type="scientific">Komagataeibacter rhaeticus</name>
    <dbReference type="NCBI Taxonomy" id="215221"/>
    <lineage>
        <taxon>Bacteria</taxon>
        <taxon>Pseudomonadati</taxon>
        <taxon>Pseudomonadota</taxon>
        <taxon>Alphaproteobacteria</taxon>
        <taxon>Acetobacterales</taxon>
        <taxon>Acetobacteraceae</taxon>
        <taxon>Komagataeibacter</taxon>
    </lineage>
</organism>
<reference evidence="2 3" key="1">
    <citation type="submission" date="2020-03" db="EMBL/GenBank/DDBJ databases">
        <title>Isolation of cellulose-producing strains, genome characterization and application of the synthesized cellulose films as an economical and sustainable material for piezoelectric sensor construction.</title>
        <authorList>
            <person name="Mangayil R.K."/>
        </authorList>
    </citation>
    <scope>NUCLEOTIDE SEQUENCE [LARGE SCALE GENOMIC DNA]</scope>
    <source>
        <strain evidence="2 3">ENS 9a1a</strain>
    </source>
</reference>
<protein>
    <submittedName>
        <fullName evidence="2">Uncharacterized protein</fullName>
    </submittedName>
</protein>